<dbReference type="EMBL" id="JAROCY010000015">
    <property type="protein sequence ID" value="MDF8334631.1"/>
    <property type="molecule type" value="Genomic_DNA"/>
</dbReference>
<accession>A0ABT6CL48</accession>
<comment type="caution">
    <text evidence="2">The sequence shown here is derived from an EMBL/GenBank/DDBJ whole genome shotgun (WGS) entry which is preliminary data.</text>
</comment>
<gene>
    <name evidence="2" type="ORF">POM99_15590</name>
</gene>
<dbReference type="PANTHER" id="PTHR43664:SF1">
    <property type="entry name" value="BETA-METHYLMALYL-COA DEHYDRATASE"/>
    <property type="match status" value="1"/>
</dbReference>
<reference evidence="2 3" key="1">
    <citation type="submission" date="2023-03" db="EMBL/GenBank/DDBJ databases">
        <title>Novosphingobium cyanobacteriorum sp. nov., isolated from a eutrophic reservoir during the Microcystis bloom period.</title>
        <authorList>
            <person name="Kang M."/>
            <person name="Le V."/>
            <person name="Ko S.-R."/>
            <person name="Lee S.-A."/>
            <person name="Ahn C.-Y."/>
        </authorList>
    </citation>
    <scope>NUCLEOTIDE SEQUENCE [LARGE SCALE GENOMIC DNA]</scope>
    <source>
        <strain evidence="2 3">HBC54</strain>
    </source>
</reference>
<protein>
    <submittedName>
        <fullName evidence="2">MaoC/PaaZ C-terminal domain-containing protein</fullName>
    </submittedName>
</protein>
<dbReference type="Gene3D" id="3.10.129.10">
    <property type="entry name" value="Hotdog Thioesterase"/>
    <property type="match status" value="1"/>
</dbReference>
<evidence type="ECO:0000313" key="2">
    <source>
        <dbReference type="EMBL" id="MDF8334631.1"/>
    </source>
</evidence>
<organism evidence="2 3">
    <name type="scientific">Novosphingobium cyanobacteriorum</name>
    <dbReference type="NCBI Taxonomy" id="3024215"/>
    <lineage>
        <taxon>Bacteria</taxon>
        <taxon>Pseudomonadati</taxon>
        <taxon>Pseudomonadota</taxon>
        <taxon>Alphaproteobacteria</taxon>
        <taxon>Sphingomonadales</taxon>
        <taxon>Sphingomonadaceae</taxon>
        <taxon>Novosphingobium</taxon>
    </lineage>
</organism>
<keyword evidence="3" id="KW-1185">Reference proteome</keyword>
<dbReference type="Proteomes" id="UP001222770">
    <property type="component" value="Unassembled WGS sequence"/>
</dbReference>
<dbReference type="InterPro" id="IPR052342">
    <property type="entry name" value="MCH/BMMD"/>
</dbReference>
<evidence type="ECO:0000313" key="3">
    <source>
        <dbReference type="Proteomes" id="UP001222770"/>
    </source>
</evidence>
<dbReference type="SUPFAM" id="SSF54637">
    <property type="entry name" value="Thioesterase/thiol ester dehydrase-isomerase"/>
    <property type="match status" value="1"/>
</dbReference>
<dbReference type="RefSeq" id="WP_277279404.1">
    <property type="nucleotide sequence ID" value="NZ_JAROCY010000015.1"/>
</dbReference>
<feature type="domain" description="MaoC-like" evidence="1">
    <location>
        <begin position="22"/>
        <end position="121"/>
    </location>
</feature>
<dbReference type="InterPro" id="IPR002539">
    <property type="entry name" value="MaoC-like_dom"/>
</dbReference>
<dbReference type="PANTHER" id="PTHR43664">
    <property type="entry name" value="MONOAMINE OXIDASE-RELATED"/>
    <property type="match status" value="1"/>
</dbReference>
<dbReference type="InterPro" id="IPR029069">
    <property type="entry name" value="HotDog_dom_sf"/>
</dbReference>
<dbReference type="Pfam" id="PF01575">
    <property type="entry name" value="MaoC_dehydratas"/>
    <property type="match status" value="1"/>
</dbReference>
<evidence type="ECO:0000259" key="1">
    <source>
        <dbReference type="Pfam" id="PF01575"/>
    </source>
</evidence>
<proteinExistence type="predicted"/>
<name>A0ABT6CL48_9SPHN</name>
<sequence length="168" mass="18452">MTGALSPLGTPWRTFEDLIVGERRSSAPRTVSEEEILAFARAYDPQWFHTDPEAARSSVFGQIVASGIHVLAMWRQMDHAINGDIDFVCGVGWDNLRLKRAVRAGDTIHVTSEIVRLEPSRSGKPRGTAVTRYAVLLADGTQCVTFESTNLVYTRGARKRDSASASTS</sequence>